<keyword evidence="3" id="KW-0597">Phosphoprotein</keyword>
<name>B3MVS5_DROAN</name>
<keyword evidence="7" id="KW-1133">Transmembrane helix</keyword>
<feature type="compositionally biased region" description="Low complexity" evidence="6">
    <location>
        <begin position="2040"/>
        <end position="2051"/>
    </location>
</feature>
<keyword evidence="4 5" id="KW-0175">Coiled coil</keyword>
<feature type="compositionally biased region" description="Basic and acidic residues" evidence="6">
    <location>
        <begin position="1255"/>
        <end position="1272"/>
    </location>
</feature>
<evidence type="ECO:0000256" key="3">
    <source>
        <dbReference type="ARBA" id="ARBA00022553"/>
    </source>
</evidence>
<dbReference type="SMR" id="B3MVS5"/>
<feature type="compositionally biased region" description="Basic residues" evidence="6">
    <location>
        <begin position="2053"/>
        <end position="2065"/>
    </location>
</feature>
<feature type="coiled-coil region" evidence="5">
    <location>
        <begin position="95"/>
        <end position="185"/>
    </location>
</feature>
<feature type="coiled-coil region" evidence="5">
    <location>
        <begin position="273"/>
        <end position="402"/>
    </location>
</feature>
<feature type="region of interest" description="Disordered" evidence="6">
    <location>
        <begin position="2027"/>
        <end position="2082"/>
    </location>
</feature>
<organism evidence="8 9">
    <name type="scientific">Drosophila ananassae</name>
    <name type="common">Fruit fly</name>
    <dbReference type="NCBI Taxonomy" id="7217"/>
    <lineage>
        <taxon>Eukaryota</taxon>
        <taxon>Metazoa</taxon>
        <taxon>Ecdysozoa</taxon>
        <taxon>Arthropoda</taxon>
        <taxon>Hexapoda</taxon>
        <taxon>Insecta</taxon>
        <taxon>Pterygota</taxon>
        <taxon>Neoptera</taxon>
        <taxon>Endopterygota</taxon>
        <taxon>Diptera</taxon>
        <taxon>Brachycera</taxon>
        <taxon>Muscomorpha</taxon>
        <taxon>Ephydroidea</taxon>
        <taxon>Drosophilidae</taxon>
        <taxon>Drosophila</taxon>
        <taxon>Sophophora</taxon>
    </lineage>
</organism>
<evidence type="ECO:0000256" key="7">
    <source>
        <dbReference type="SAM" id="Phobius"/>
    </source>
</evidence>
<feature type="region of interest" description="Disordered" evidence="6">
    <location>
        <begin position="1934"/>
        <end position="1972"/>
    </location>
</feature>
<proteinExistence type="predicted"/>
<keyword evidence="2" id="KW-0963">Cytoplasm</keyword>
<feature type="transmembrane region" description="Helical" evidence="7">
    <location>
        <begin position="2539"/>
        <end position="2557"/>
    </location>
</feature>
<accession>B3MVS5</accession>
<evidence type="ECO:0000256" key="5">
    <source>
        <dbReference type="SAM" id="Coils"/>
    </source>
</evidence>
<dbReference type="HOGENOM" id="CLU_001395_0_0_1"/>
<protein>
    <submittedName>
        <fullName evidence="8">Uncharacterized protein, isoform E</fullName>
    </submittedName>
</protein>
<feature type="region of interest" description="Disordered" evidence="6">
    <location>
        <begin position="947"/>
        <end position="999"/>
    </location>
</feature>
<keyword evidence="9" id="KW-1185">Reference proteome</keyword>
<gene>
    <name evidence="8" type="primary">Dana\GF22554</name>
    <name evidence="8" type="synonym">dana_GLEANR_6514</name>
    <name evidence="8" type="ORF">GF22554</name>
</gene>
<feature type="region of interest" description="Disordered" evidence="6">
    <location>
        <begin position="1245"/>
        <end position="1272"/>
    </location>
</feature>
<feature type="coiled-coil region" evidence="5">
    <location>
        <begin position="215"/>
        <end position="249"/>
    </location>
</feature>
<dbReference type="InParanoid" id="B3MVS5"/>
<feature type="coiled-coil region" evidence="5">
    <location>
        <begin position="1806"/>
        <end position="1919"/>
    </location>
</feature>
<dbReference type="Gene3D" id="1.20.5.1160">
    <property type="entry name" value="Vasodilator-stimulated phosphoprotein"/>
    <property type="match status" value="1"/>
</dbReference>
<dbReference type="OrthoDB" id="2436455at2759"/>
<evidence type="ECO:0000256" key="4">
    <source>
        <dbReference type="ARBA" id="ARBA00023054"/>
    </source>
</evidence>
<feature type="region of interest" description="Disordered" evidence="6">
    <location>
        <begin position="2319"/>
        <end position="2341"/>
    </location>
</feature>
<feature type="compositionally biased region" description="Basic and acidic residues" evidence="6">
    <location>
        <begin position="2027"/>
        <end position="2039"/>
    </location>
</feature>
<evidence type="ECO:0000313" key="9">
    <source>
        <dbReference type="Proteomes" id="UP000007801"/>
    </source>
</evidence>
<reference evidence="8 9" key="1">
    <citation type="journal article" date="2007" name="Nature">
        <title>Evolution of genes and genomes on the Drosophila phylogeny.</title>
        <authorList>
            <consortium name="Drosophila 12 Genomes Consortium"/>
            <person name="Clark A.G."/>
            <person name="Eisen M.B."/>
            <person name="Smith D.R."/>
            <person name="Bergman C.M."/>
            <person name="Oliver B."/>
            <person name="Markow T.A."/>
            <person name="Kaufman T.C."/>
            <person name="Kellis M."/>
            <person name="Gelbart W."/>
            <person name="Iyer V.N."/>
            <person name="Pollard D.A."/>
            <person name="Sackton T.B."/>
            <person name="Larracuente A.M."/>
            <person name="Singh N.D."/>
            <person name="Abad J.P."/>
            <person name="Abt D.N."/>
            <person name="Adryan B."/>
            <person name="Aguade M."/>
            <person name="Akashi H."/>
            <person name="Anderson W.W."/>
            <person name="Aquadro C.F."/>
            <person name="Ardell D.H."/>
            <person name="Arguello R."/>
            <person name="Artieri C.G."/>
            <person name="Barbash D.A."/>
            <person name="Barker D."/>
            <person name="Barsanti P."/>
            <person name="Batterham P."/>
            <person name="Batzoglou S."/>
            <person name="Begun D."/>
            <person name="Bhutkar A."/>
            <person name="Blanco E."/>
            <person name="Bosak S.A."/>
            <person name="Bradley R.K."/>
            <person name="Brand A.D."/>
            <person name="Brent M.R."/>
            <person name="Brooks A.N."/>
            <person name="Brown R.H."/>
            <person name="Butlin R.K."/>
            <person name="Caggese C."/>
            <person name="Calvi B.R."/>
            <person name="Bernardo de Carvalho A."/>
            <person name="Caspi A."/>
            <person name="Castrezana S."/>
            <person name="Celniker S.E."/>
            <person name="Chang J.L."/>
            <person name="Chapple C."/>
            <person name="Chatterji S."/>
            <person name="Chinwalla A."/>
            <person name="Civetta A."/>
            <person name="Clifton S.W."/>
            <person name="Comeron J.M."/>
            <person name="Costello J.C."/>
            <person name="Coyne J.A."/>
            <person name="Daub J."/>
            <person name="David R.G."/>
            <person name="Delcher A.L."/>
            <person name="Delehaunty K."/>
            <person name="Do C.B."/>
            <person name="Ebling H."/>
            <person name="Edwards K."/>
            <person name="Eickbush T."/>
            <person name="Evans J.D."/>
            <person name="Filipski A."/>
            <person name="Findeiss S."/>
            <person name="Freyhult E."/>
            <person name="Fulton L."/>
            <person name="Fulton R."/>
            <person name="Garcia A.C."/>
            <person name="Gardiner A."/>
            <person name="Garfield D.A."/>
            <person name="Garvin B.E."/>
            <person name="Gibson G."/>
            <person name="Gilbert D."/>
            <person name="Gnerre S."/>
            <person name="Godfrey J."/>
            <person name="Good R."/>
            <person name="Gotea V."/>
            <person name="Gravely B."/>
            <person name="Greenberg A.J."/>
            <person name="Griffiths-Jones S."/>
            <person name="Gross S."/>
            <person name="Guigo R."/>
            <person name="Gustafson E.A."/>
            <person name="Haerty W."/>
            <person name="Hahn M.W."/>
            <person name="Halligan D.L."/>
            <person name="Halpern A.L."/>
            <person name="Halter G.M."/>
            <person name="Han M.V."/>
            <person name="Heger A."/>
            <person name="Hillier L."/>
            <person name="Hinrichs A.S."/>
            <person name="Holmes I."/>
            <person name="Hoskins R.A."/>
            <person name="Hubisz M.J."/>
            <person name="Hultmark D."/>
            <person name="Huntley M.A."/>
            <person name="Jaffe D.B."/>
            <person name="Jagadeeshan S."/>
            <person name="Jeck W.R."/>
            <person name="Johnson J."/>
            <person name="Jones C.D."/>
            <person name="Jordan W.C."/>
            <person name="Karpen G.H."/>
            <person name="Kataoka E."/>
            <person name="Keightley P.D."/>
            <person name="Kheradpour P."/>
            <person name="Kirkness E.F."/>
            <person name="Koerich L.B."/>
            <person name="Kristiansen K."/>
            <person name="Kudrna D."/>
            <person name="Kulathinal R.J."/>
            <person name="Kumar S."/>
            <person name="Kwok R."/>
            <person name="Lander E."/>
            <person name="Langley C.H."/>
            <person name="Lapoint R."/>
            <person name="Lazzaro B.P."/>
            <person name="Lee S.J."/>
            <person name="Levesque L."/>
            <person name="Li R."/>
            <person name="Lin C.F."/>
            <person name="Lin M.F."/>
            <person name="Lindblad-Toh K."/>
            <person name="Llopart A."/>
            <person name="Long M."/>
            <person name="Low L."/>
            <person name="Lozovsky E."/>
            <person name="Lu J."/>
            <person name="Luo M."/>
            <person name="Machado C.A."/>
            <person name="Makalowski W."/>
            <person name="Marzo M."/>
            <person name="Matsuda M."/>
            <person name="Matzkin L."/>
            <person name="McAllister B."/>
            <person name="McBride C.S."/>
            <person name="McKernan B."/>
            <person name="McKernan K."/>
            <person name="Mendez-Lago M."/>
            <person name="Minx P."/>
            <person name="Mollenhauer M.U."/>
            <person name="Montooth K."/>
            <person name="Mount S.M."/>
            <person name="Mu X."/>
            <person name="Myers E."/>
            <person name="Negre B."/>
            <person name="Newfeld S."/>
            <person name="Nielsen R."/>
            <person name="Noor M.A."/>
            <person name="O'Grady P."/>
            <person name="Pachter L."/>
            <person name="Papaceit M."/>
            <person name="Parisi M.J."/>
            <person name="Parisi M."/>
            <person name="Parts L."/>
            <person name="Pedersen J.S."/>
            <person name="Pesole G."/>
            <person name="Phillippy A.M."/>
            <person name="Ponting C.P."/>
            <person name="Pop M."/>
            <person name="Porcelli D."/>
            <person name="Powell J.R."/>
            <person name="Prohaska S."/>
            <person name="Pruitt K."/>
            <person name="Puig M."/>
            <person name="Quesneville H."/>
            <person name="Ram K.R."/>
            <person name="Rand D."/>
            <person name="Rasmussen M.D."/>
            <person name="Reed L.K."/>
            <person name="Reenan R."/>
            <person name="Reily A."/>
            <person name="Remington K.A."/>
            <person name="Rieger T.T."/>
            <person name="Ritchie M.G."/>
            <person name="Robin C."/>
            <person name="Rogers Y.H."/>
            <person name="Rohde C."/>
            <person name="Rozas J."/>
            <person name="Rubenfield M.J."/>
            <person name="Ruiz A."/>
            <person name="Russo S."/>
            <person name="Salzberg S.L."/>
            <person name="Sanchez-Gracia A."/>
            <person name="Saranga D.J."/>
            <person name="Sato H."/>
            <person name="Schaeffer S.W."/>
            <person name="Schatz M.C."/>
            <person name="Schlenke T."/>
            <person name="Schwartz R."/>
            <person name="Segarra C."/>
            <person name="Singh R.S."/>
            <person name="Sirot L."/>
            <person name="Sirota M."/>
            <person name="Sisneros N.B."/>
            <person name="Smith C.D."/>
            <person name="Smith T.F."/>
            <person name="Spieth J."/>
            <person name="Stage D.E."/>
            <person name="Stark A."/>
            <person name="Stephan W."/>
            <person name="Strausberg R.L."/>
            <person name="Strempel S."/>
            <person name="Sturgill D."/>
            <person name="Sutton G."/>
            <person name="Sutton G.G."/>
            <person name="Tao W."/>
            <person name="Teichmann S."/>
            <person name="Tobari Y.N."/>
            <person name="Tomimura Y."/>
            <person name="Tsolas J.M."/>
            <person name="Valente V.L."/>
            <person name="Venter E."/>
            <person name="Venter J.C."/>
            <person name="Vicario S."/>
            <person name="Vieira F.G."/>
            <person name="Vilella A.J."/>
            <person name="Villasante A."/>
            <person name="Walenz B."/>
            <person name="Wang J."/>
            <person name="Wasserman M."/>
            <person name="Watts T."/>
            <person name="Wilson D."/>
            <person name="Wilson R.K."/>
            <person name="Wing R.A."/>
            <person name="Wolfner M.F."/>
            <person name="Wong A."/>
            <person name="Wong G.K."/>
            <person name="Wu C.I."/>
            <person name="Wu G."/>
            <person name="Yamamoto D."/>
            <person name="Yang H.P."/>
            <person name="Yang S.P."/>
            <person name="Yorke J.A."/>
            <person name="Yoshida K."/>
            <person name="Zdobnov E."/>
            <person name="Zhang P."/>
            <person name="Zhang Y."/>
            <person name="Zimin A.V."/>
            <person name="Baldwin J."/>
            <person name="Abdouelleil A."/>
            <person name="Abdulkadir J."/>
            <person name="Abebe A."/>
            <person name="Abera B."/>
            <person name="Abreu J."/>
            <person name="Acer S.C."/>
            <person name="Aftuck L."/>
            <person name="Alexander A."/>
            <person name="An P."/>
            <person name="Anderson E."/>
            <person name="Anderson S."/>
            <person name="Arachi H."/>
            <person name="Azer M."/>
            <person name="Bachantsang P."/>
            <person name="Barry A."/>
            <person name="Bayul T."/>
            <person name="Berlin A."/>
            <person name="Bessette D."/>
            <person name="Bloom T."/>
            <person name="Blye J."/>
            <person name="Boguslavskiy L."/>
            <person name="Bonnet C."/>
            <person name="Boukhgalter B."/>
            <person name="Bourzgui I."/>
            <person name="Brown A."/>
            <person name="Cahill P."/>
            <person name="Channer S."/>
            <person name="Cheshatsang Y."/>
            <person name="Chuda L."/>
            <person name="Citroen M."/>
            <person name="Collymore A."/>
            <person name="Cooke P."/>
            <person name="Costello M."/>
            <person name="D'Aco K."/>
            <person name="Daza R."/>
            <person name="De Haan G."/>
            <person name="DeGray S."/>
            <person name="DeMaso C."/>
            <person name="Dhargay N."/>
            <person name="Dooley K."/>
            <person name="Dooley E."/>
            <person name="Doricent M."/>
            <person name="Dorje P."/>
            <person name="Dorjee K."/>
            <person name="Dupes A."/>
            <person name="Elong R."/>
            <person name="Falk J."/>
            <person name="Farina A."/>
            <person name="Faro S."/>
            <person name="Ferguson D."/>
            <person name="Fisher S."/>
            <person name="Foley C.D."/>
            <person name="Franke A."/>
            <person name="Friedrich D."/>
            <person name="Gadbois L."/>
            <person name="Gearin G."/>
            <person name="Gearin C.R."/>
            <person name="Giannoukos G."/>
            <person name="Goode T."/>
            <person name="Graham J."/>
            <person name="Grandbois E."/>
            <person name="Grewal S."/>
            <person name="Gyaltsen K."/>
            <person name="Hafez N."/>
            <person name="Hagos B."/>
            <person name="Hall J."/>
            <person name="Henson C."/>
            <person name="Hollinger A."/>
            <person name="Honan T."/>
            <person name="Huard M.D."/>
            <person name="Hughes L."/>
            <person name="Hurhula B."/>
            <person name="Husby M.E."/>
            <person name="Kamat A."/>
            <person name="Kanga B."/>
            <person name="Kashin S."/>
            <person name="Khazanovich D."/>
            <person name="Kisner P."/>
            <person name="Lance K."/>
            <person name="Lara M."/>
            <person name="Lee W."/>
            <person name="Lennon N."/>
            <person name="Letendre F."/>
            <person name="LeVine R."/>
            <person name="Lipovsky A."/>
            <person name="Liu X."/>
            <person name="Liu J."/>
            <person name="Liu S."/>
            <person name="Lokyitsang T."/>
            <person name="Lokyitsang Y."/>
            <person name="Lubonja R."/>
            <person name="Lui A."/>
            <person name="MacDonald P."/>
            <person name="Magnisalis V."/>
            <person name="Maru K."/>
            <person name="Matthews C."/>
            <person name="McCusker W."/>
            <person name="McDonough S."/>
            <person name="Mehta T."/>
            <person name="Meldrim J."/>
            <person name="Meneus L."/>
            <person name="Mihai O."/>
            <person name="Mihalev A."/>
            <person name="Mihova T."/>
            <person name="Mittelman R."/>
            <person name="Mlenga V."/>
            <person name="Montmayeur A."/>
            <person name="Mulrain L."/>
            <person name="Navidi A."/>
            <person name="Naylor J."/>
            <person name="Negash T."/>
            <person name="Nguyen T."/>
            <person name="Nguyen N."/>
            <person name="Nicol R."/>
            <person name="Norbu C."/>
            <person name="Norbu N."/>
            <person name="Novod N."/>
            <person name="O'Neill B."/>
            <person name="Osman S."/>
            <person name="Markiewicz E."/>
            <person name="Oyono O.L."/>
            <person name="Patti C."/>
            <person name="Phunkhang P."/>
            <person name="Pierre F."/>
            <person name="Priest M."/>
            <person name="Raghuraman S."/>
            <person name="Rege F."/>
            <person name="Reyes R."/>
            <person name="Rise C."/>
            <person name="Rogov P."/>
            <person name="Ross K."/>
            <person name="Ryan E."/>
            <person name="Settipalli S."/>
            <person name="Shea T."/>
            <person name="Sherpa N."/>
            <person name="Shi L."/>
            <person name="Shih D."/>
            <person name="Sparrow T."/>
            <person name="Spaulding J."/>
            <person name="Stalker J."/>
            <person name="Stange-Thomann N."/>
            <person name="Stavropoulos S."/>
            <person name="Stone C."/>
            <person name="Strader C."/>
            <person name="Tesfaye S."/>
            <person name="Thomson T."/>
            <person name="Thoulutsang Y."/>
            <person name="Thoulutsang D."/>
            <person name="Topham K."/>
            <person name="Topping I."/>
            <person name="Tsamla T."/>
            <person name="Vassiliev H."/>
            <person name="Vo A."/>
            <person name="Wangchuk T."/>
            <person name="Wangdi T."/>
            <person name="Weiand M."/>
            <person name="Wilkinson J."/>
            <person name="Wilson A."/>
            <person name="Yadav S."/>
            <person name="Young G."/>
            <person name="Yu Q."/>
            <person name="Zembek L."/>
            <person name="Zhong D."/>
            <person name="Zimmer A."/>
            <person name="Zwirko Z."/>
            <person name="Jaffe D.B."/>
            <person name="Alvarez P."/>
            <person name="Brockman W."/>
            <person name="Butler J."/>
            <person name="Chin C."/>
            <person name="Gnerre S."/>
            <person name="Grabherr M."/>
            <person name="Kleber M."/>
            <person name="Mauceli E."/>
            <person name="MacCallum I."/>
        </authorList>
    </citation>
    <scope>NUCLEOTIDE SEQUENCE [LARGE SCALE GENOMIC DNA]</scope>
    <source>
        <strain evidence="9">Tucson 14024-0371.13</strain>
    </source>
</reference>
<dbReference type="GO" id="GO:0005794">
    <property type="term" value="C:Golgi apparatus"/>
    <property type="evidence" value="ECO:0007669"/>
    <property type="project" value="TreeGrafter"/>
</dbReference>
<feature type="coiled-coil region" evidence="5">
    <location>
        <begin position="464"/>
        <end position="597"/>
    </location>
</feature>
<keyword evidence="7" id="KW-0812">Transmembrane</keyword>
<dbReference type="EMBL" id="CH902625">
    <property type="protein sequence ID" value="EDV35070.2"/>
    <property type="molecule type" value="Genomic_DNA"/>
</dbReference>
<evidence type="ECO:0000256" key="6">
    <source>
        <dbReference type="SAM" id="MobiDB-lite"/>
    </source>
</evidence>
<feature type="region of interest" description="Disordered" evidence="6">
    <location>
        <begin position="1765"/>
        <end position="1803"/>
    </location>
</feature>
<feature type="region of interest" description="Disordered" evidence="6">
    <location>
        <begin position="2161"/>
        <end position="2223"/>
    </location>
</feature>
<feature type="coiled-coil region" evidence="5">
    <location>
        <begin position="686"/>
        <end position="720"/>
    </location>
</feature>
<feature type="compositionally biased region" description="Acidic residues" evidence="6">
    <location>
        <begin position="2184"/>
        <end position="2206"/>
    </location>
</feature>
<keyword evidence="7" id="KW-0472">Membrane</keyword>
<comment type="subcellular location">
    <subcellularLocation>
        <location evidence="1">Cytoplasm</location>
    </subcellularLocation>
</comment>
<dbReference type="FunCoup" id="B3MVS5">
    <property type="interactions" value="134"/>
</dbReference>
<dbReference type="PANTHER" id="PTHR18902:SF25">
    <property type="entry name" value="GRIP AND COILED-COIL DOMAIN-CONTAINING PROTEIN 2"/>
    <property type="match status" value="1"/>
</dbReference>
<feature type="transmembrane region" description="Helical" evidence="7">
    <location>
        <begin position="2515"/>
        <end position="2532"/>
    </location>
</feature>
<dbReference type="PANTHER" id="PTHR18902">
    <property type="entry name" value="NUCLEAR MITOTIC APPARATUS PROTEIN 1-RELATED"/>
    <property type="match status" value="1"/>
</dbReference>
<evidence type="ECO:0000256" key="2">
    <source>
        <dbReference type="ARBA" id="ARBA00022490"/>
    </source>
</evidence>
<feature type="compositionally biased region" description="Low complexity" evidence="6">
    <location>
        <begin position="1791"/>
        <end position="1802"/>
    </location>
</feature>
<evidence type="ECO:0000313" key="8">
    <source>
        <dbReference type="EMBL" id="EDV35070.2"/>
    </source>
</evidence>
<feature type="coiled-coil region" evidence="5">
    <location>
        <begin position="748"/>
        <end position="819"/>
    </location>
</feature>
<feature type="coiled-coil region" evidence="5">
    <location>
        <begin position="33"/>
        <end position="67"/>
    </location>
</feature>
<feature type="compositionally biased region" description="Polar residues" evidence="6">
    <location>
        <begin position="1765"/>
        <end position="1779"/>
    </location>
</feature>
<dbReference type="Proteomes" id="UP000007801">
    <property type="component" value="Unassembled WGS sequence"/>
</dbReference>
<feature type="compositionally biased region" description="Polar residues" evidence="6">
    <location>
        <begin position="1945"/>
        <end position="1957"/>
    </location>
</feature>
<dbReference type="InterPro" id="IPR051841">
    <property type="entry name" value="MT-Golgi_org_protein"/>
</dbReference>
<evidence type="ECO:0000256" key="1">
    <source>
        <dbReference type="ARBA" id="ARBA00004496"/>
    </source>
</evidence>
<sequence>MQAPPTPKTELLEQRNKELLGLRALLETERYEKNVLEEQIMENEHLINSLAKENKVKKIQLAKLKADRNDEEDGDMRNYVPNEFDHLKRSLMKEITQKEALIAETSDKLQDLRTEKAEVDNKLKMASEQVVVCMDRIRELELRAEEANQLLAAKNSTISAMERDKEELEQCLQEAREELHNRREVLNASSDLLNCSLSPNTTPENLASSVIDKQLRERELENTELRDEIQKMQKTLQKLTEDVEDTLKQFSLKEVQPGGSFASRVRSAFGIMETGYEEELAKVKDMKEQMEAQSQMQEKLFESNKAMTLLIEEQKSEIGKLKGQNSDLERSSAEMIQKYEKELQAVKEHCERELQEQKHCHEAIQRHDKELREKLAEADDHLEKMKQQLVEKEEQFAQLGRNLKVICEKNKDLECRAARLHNQQELVRAKYLQCQQQLVAKTTDISQLADNLDTADWDSTLARIDEVIEARNRLIAENSALQSELLQNRERIQTAEQRLSQFEEVERSLQAENTAVKEQHAVLNEMHTTMNMEHVALNVEHAAVSKELAALKEELQEANERYATMRQRNHDFINQVNEDLTRRELALKQEFRDQEDEMAKRLRRAFQRADDFLHRITDLVTIDLPPRTDRSTLDSLAAEEEVWSSELTQAENLLTAEICERSKQLADLRTETDQLARDQEKRMELIGSLNNCIKELRSSLEQKQREVAEAQAQLATAVLTDEDSLAALKSRLDLDSSDDVIGNCLIHIQQMDDSRQFLEADNERLTRARHKLEEEVQQLHDQIAADQTAHIMKRLNGSIQNLEQVNEKLSTDYAKLQLLHSDMEHSLTQAELKVESMTTHLTNTRDKIAKLEEGNGLKALRITELEKQLKDLVIEVKIREAKAVKMEDLYVMKMKSVKDDLQEQVREKVTALEEHHKMKMKSAELEKEVQIKELEVQLSEQQEKLSEKQQKLSEQQEKLSEQEEKLSEKVQKLSEQETKLSEQEQKLSEQEQKLSQQEKKISEQEEQLIRKEEKHLEEIKNMKADCSGSIHQLEKEHWKQVQGLQEELAETNREMCKQLSDHAQEMRQLQQKAVDIHRLEELKTANAEMVAERKDMEVQLKQLEEEMKREKQLAQQEIDQLKARLRESEEQMDALVLDLEQSKRLAKEESERLAQEIQKQAAELKEATKQAKLAQEELVMTKLVLQEQGASRKEEVDGLLAELVELREKAQEEEDSKDAEKLEIEALKEALSLSKDQAKEEIAKFKEQQAQAHSHAADAKNREHHLAQREIGKLTKQLSQAHSRLEEAKSQEQEKIAALQQELAETQEATKEKIAALQQELAETQEATKEKIEEVRKQATMSEEHQKALQEIEVLREKLSHALADMEKQVKALTEARKNEEQTFQEEKERLKEELAKAEELVRKAENCTQQERQQAQEEILTLKEQLCAALKENGNEKAKGLEEIERLTGQLREAQQSVQEQMRLLAETKSQTEQLAKAASENFEEQLRLESRKLEEERLNSNQLSADLRKQEQELRRLRGQLTTQTTRVEKDSVALEESQAEAKRLQEELGQAKAVQEEQSAMIEMLKRDKEAVLREIHLVKERTQGADREHQVAVATLEDQLETLEKLRVQAEIERSAAHERITKLEAMRESQEREVRDLNAQLADAEQEKVRLNLEIGGLNSEIGQCRQTLAKQADDIVVLQQSIETVQLERQREREQLAQLQERLNEVQQELDGNRLVHDALHFELEEKTRELEQEQGECTERVQRYVCRVEELERELADSQNQVQMLQNRNPSPTADLGATYSKSDAPPADADAQAQGDLLRQSEARNNKLELDCQILQAKYREAKEEIQRCEQKIKDQRLEMEGKLDKMKNKMRSLYTAEVTRMKEKQERDAAGNKAELEALTAQNAKYEEHTRKLSNQIVRLNEKILEQQKQHAITSTKLRHLQMQPVGEPLKPTPPTASIGSTAASSDDWQPFKRPSAPSSNLAMEDEEGEVFNNTYLTDLKLGRVPDVITAEELNYRNSLQPPHLKSAYAAQYDLGSHDEEFKDGPHSLDDSMSALLSSSTSHGTRKKSMGTHYKRPGPPTPSKHGGRLSFGSSEPPREILRECGDHNNGSSKTPARFKFLSSRFSVGSSGLPRDEHPIQQLPRRKRPNLLTGMQRRRLQRQVDSVFCTSTPRKSRSYYDQQRLIRVSDAATPDAGEDESEAEQLDTVDVPEPESEAELPNAGNDDQGTPHLSNGALFAITKGHTRRITGHVAAQRRKGRVSLCLHGNIFAKSRPAGGTKISASSMAGKMMQQRRKLRQDRVGRFDQGRHLEDVRLSGNLTYSVVKTQDNNNYSLHNRNEEQSPQVVEKSPPPVATTFLVDTAARAEKQEDEGQDRSATWQLRQQFEMENLANWQSFSEDNSPGLFEQLCKDTASTAPFQLHPLVYQDQALEMPVLPRSSSSVTEASCSTTQTNVTSGASVASAASTLSAVSSRKSCTVFSLSSFHVQPLPHVNVTYVQRTNSRMQPVRDHSLRDQCWRFLGQLGPGKRLVVIVALLSIVVLCSQWADRMVLTISALLAGMVLLMVIMPGRH</sequence>
<dbReference type="STRING" id="7217.B3MVS5"/>